<keyword evidence="3" id="KW-1185">Reference proteome</keyword>
<dbReference type="WBParaSite" id="EEL_0000081501-mRNA-1">
    <property type="protein sequence ID" value="EEL_0000081501-mRNA-1"/>
    <property type="gene ID" value="EEL_0000081501"/>
</dbReference>
<evidence type="ECO:0000313" key="4">
    <source>
        <dbReference type="WBParaSite" id="EEL_0000081501-mRNA-1"/>
    </source>
</evidence>
<dbReference type="Gene3D" id="2.60.40.10">
    <property type="entry name" value="Immunoglobulins"/>
    <property type="match status" value="2"/>
</dbReference>
<dbReference type="CDD" id="cd00063">
    <property type="entry name" value="FN3"/>
    <property type="match status" value="1"/>
</dbReference>
<dbReference type="SUPFAM" id="SSF48726">
    <property type="entry name" value="Immunoglobulin"/>
    <property type="match status" value="1"/>
</dbReference>
<dbReference type="Proteomes" id="UP000050640">
    <property type="component" value="Unplaced"/>
</dbReference>
<proteinExistence type="predicted"/>
<dbReference type="InterPro" id="IPR003961">
    <property type="entry name" value="FN3_dom"/>
</dbReference>
<dbReference type="InterPro" id="IPR036116">
    <property type="entry name" value="FN3_sf"/>
</dbReference>
<dbReference type="PANTHER" id="PTHR14340:SF9">
    <property type="entry name" value="FIBRONECTIN TYPE-III DOMAIN-CONTAINING PROTEIN"/>
    <property type="match status" value="1"/>
</dbReference>
<dbReference type="SMART" id="SM00060">
    <property type="entry name" value="FN3"/>
    <property type="match status" value="1"/>
</dbReference>
<feature type="domain" description="Fibronectin type-III" evidence="2">
    <location>
        <begin position="154"/>
        <end position="245"/>
    </location>
</feature>
<name>A0A0R3RHA1_9BILA</name>
<sequence>MPGGKFETISRQGVHTLKISKIEISEGDVYEISVGGLEGSCVVTVLEAEKRPVMNWKPKKIEMENGKPETITIPYSVKGGRNKPKAKLLRDGVPVDLEKMKDLVEVIVHDDVVEIKFKDPKKEDAGKWALELSNSGGTALAPFEIGVKDKPKTPKGPLETKNITSKGCDLKWEAPDVDDSSPVQGYIIEMQEGDGKWTKIGETKQTEFKVKNLKEHGQYKFRVKAVNDVGQSEPLTSDTIIAKDPY</sequence>
<dbReference type="InterPro" id="IPR013783">
    <property type="entry name" value="Ig-like_fold"/>
</dbReference>
<accession>A0A0R3RHA1</accession>
<evidence type="ECO:0000256" key="1">
    <source>
        <dbReference type="ARBA" id="ARBA00023319"/>
    </source>
</evidence>
<dbReference type="Pfam" id="PF00041">
    <property type="entry name" value="fn3"/>
    <property type="match status" value="1"/>
</dbReference>
<evidence type="ECO:0000313" key="3">
    <source>
        <dbReference type="Proteomes" id="UP000050640"/>
    </source>
</evidence>
<dbReference type="PROSITE" id="PS50853">
    <property type="entry name" value="FN3"/>
    <property type="match status" value="1"/>
</dbReference>
<protein>
    <submittedName>
        <fullName evidence="4">Fibronectin type-III domain-containing protein</fullName>
    </submittedName>
</protein>
<keyword evidence="1" id="KW-0393">Immunoglobulin domain</keyword>
<dbReference type="AlphaFoldDB" id="A0A0R3RHA1"/>
<dbReference type="PRINTS" id="PR00014">
    <property type="entry name" value="FNTYPEIII"/>
</dbReference>
<dbReference type="STRING" id="1147741.A0A0R3RHA1"/>
<organism evidence="3 4">
    <name type="scientific">Elaeophora elaphi</name>
    <dbReference type="NCBI Taxonomy" id="1147741"/>
    <lineage>
        <taxon>Eukaryota</taxon>
        <taxon>Metazoa</taxon>
        <taxon>Ecdysozoa</taxon>
        <taxon>Nematoda</taxon>
        <taxon>Chromadorea</taxon>
        <taxon>Rhabditida</taxon>
        <taxon>Spirurina</taxon>
        <taxon>Spiruromorpha</taxon>
        <taxon>Filarioidea</taxon>
        <taxon>Onchocercidae</taxon>
        <taxon>Elaeophora</taxon>
    </lineage>
</organism>
<dbReference type="FunFam" id="2.60.40.10:FF:000160">
    <property type="entry name" value="Titin a"/>
    <property type="match status" value="1"/>
</dbReference>
<evidence type="ECO:0000259" key="2">
    <source>
        <dbReference type="PROSITE" id="PS50853"/>
    </source>
</evidence>
<dbReference type="PANTHER" id="PTHR14340">
    <property type="entry name" value="MICROFIBRIL-ASSOCIATED GLYCOPROTEIN 3"/>
    <property type="match status" value="1"/>
</dbReference>
<dbReference type="InterPro" id="IPR036179">
    <property type="entry name" value="Ig-like_dom_sf"/>
</dbReference>
<dbReference type="SUPFAM" id="SSF49265">
    <property type="entry name" value="Fibronectin type III"/>
    <property type="match status" value="1"/>
</dbReference>
<reference evidence="4" key="1">
    <citation type="submission" date="2017-02" db="UniProtKB">
        <authorList>
            <consortium name="WormBaseParasite"/>
        </authorList>
    </citation>
    <scope>IDENTIFICATION</scope>
</reference>